<keyword evidence="3 4" id="KW-0808">Transferase</keyword>
<dbReference type="InterPro" id="IPR002495">
    <property type="entry name" value="Glyco_trans_8"/>
</dbReference>
<keyword evidence="4" id="KW-1133">Transmembrane helix</keyword>
<evidence type="ECO:0000256" key="3">
    <source>
        <dbReference type="ARBA" id="ARBA00022676"/>
    </source>
</evidence>
<keyword evidence="6" id="KW-1185">Reference proteome</keyword>
<keyword evidence="4" id="KW-0333">Golgi apparatus</keyword>
<comment type="caution">
    <text evidence="5">The sequence shown here is derived from an EMBL/GenBank/DDBJ whole genome shotgun (WGS) entry which is preliminary data.</text>
</comment>
<comment type="pathway">
    <text evidence="1 4">Glycan metabolism; pectin biosynthesis.</text>
</comment>
<comment type="subcellular location">
    <subcellularLocation>
        <location evidence="4">Golgi apparatus membrane</location>
        <topology evidence="4">Single-pass type II membrane protein</topology>
    </subcellularLocation>
</comment>
<gene>
    <name evidence="5" type="primary">GAUT11</name>
    <name evidence="5" type="ORF">KSP39_PZI004992</name>
</gene>
<dbReference type="GO" id="GO:0071555">
    <property type="term" value="P:cell wall organization"/>
    <property type="evidence" value="ECO:0007669"/>
    <property type="project" value="UniProtKB-KW"/>
</dbReference>
<evidence type="ECO:0000256" key="1">
    <source>
        <dbReference type="ARBA" id="ARBA00004877"/>
    </source>
</evidence>
<keyword evidence="4" id="KW-0472">Membrane</keyword>
<sequence>MGRRAPEFRRPARRRLSNWIWWILGLFMAGGLVLFVLHHHHQDHSVLQVKDKGPKTMETTRGSLNLSQELLSSTSFARQLADQMTLSKAYVVIAKEHGNLQLAWELSSQIRNCQRLLSQSAVRGKPISLEEAHPIISRLARLIYKAQDLHYDISTTITTLKNHAQVLEERANAATVQSARFGQLAAEALPKGLHCLNIRLLEEWFNNEELRKLAETHRKSPRLTNTNLYHFCIFSDNVIATSVVLNSTVSNADHPQQLVFHIVTDDVNYRSMASWFLIHDCKGCAIEVQSIKEFGWLNSSYSPLLKQLSEPELQTYYYHDDSAYHEEETKFRNPKFVLMLNHLRFYIPEIYPSLERVVFLDDDVVVQKDLTQLFTLNLHGNVNGAVETCLESYHRFYKFLNFSNTLISAKFDPQACGWAFGVNVFDLIAWKKANITARYHYWQERNAQRMLWKTGTLPAGLLAFYGLVEPLDRRWHVVGLGYDLDIDDRLIQSAAVLHFSGNMKPWLKLAAGKYKHLWSRYVDVSSRSYLIDCILH</sequence>
<dbReference type="EMBL" id="JBBWWQ010000004">
    <property type="protein sequence ID" value="KAK8948629.1"/>
    <property type="molecule type" value="Genomic_DNA"/>
</dbReference>
<feature type="transmembrane region" description="Helical" evidence="4">
    <location>
        <begin position="20"/>
        <end position="38"/>
    </location>
</feature>
<keyword evidence="3 4" id="KW-0328">Glycosyltransferase</keyword>
<name>A0AAP0BRF8_9ASPA</name>
<dbReference type="Pfam" id="PF01501">
    <property type="entry name" value="Glyco_transf_8"/>
    <property type="match status" value="1"/>
</dbReference>
<reference evidence="5 6" key="1">
    <citation type="journal article" date="2022" name="Nat. Plants">
        <title>Genomes of leafy and leafless Platanthera orchids illuminate the evolution of mycoheterotrophy.</title>
        <authorList>
            <person name="Li M.H."/>
            <person name="Liu K.W."/>
            <person name="Li Z."/>
            <person name="Lu H.C."/>
            <person name="Ye Q.L."/>
            <person name="Zhang D."/>
            <person name="Wang J.Y."/>
            <person name="Li Y.F."/>
            <person name="Zhong Z.M."/>
            <person name="Liu X."/>
            <person name="Yu X."/>
            <person name="Liu D.K."/>
            <person name="Tu X.D."/>
            <person name="Liu B."/>
            <person name="Hao Y."/>
            <person name="Liao X.Y."/>
            <person name="Jiang Y.T."/>
            <person name="Sun W.H."/>
            <person name="Chen J."/>
            <person name="Chen Y.Q."/>
            <person name="Ai Y."/>
            <person name="Zhai J.W."/>
            <person name="Wu S.S."/>
            <person name="Zhou Z."/>
            <person name="Hsiao Y.Y."/>
            <person name="Wu W.L."/>
            <person name="Chen Y.Y."/>
            <person name="Lin Y.F."/>
            <person name="Hsu J.L."/>
            <person name="Li C.Y."/>
            <person name="Wang Z.W."/>
            <person name="Zhao X."/>
            <person name="Zhong W.Y."/>
            <person name="Ma X.K."/>
            <person name="Ma L."/>
            <person name="Huang J."/>
            <person name="Chen G.Z."/>
            <person name="Huang M.Z."/>
            <person name="Huang L."/>
            <person name="Peng D.H."/>
            <person name="Luo Y.B."/>
            <person name="Zou S.Q."/>
            <person name="Chen S.P."/>
            <person name="Lan S."/>
            <person name="Tsai W.C."/>
            <person name="Van de Peer Y."/>
            <person name="Liu Z.J."/>
        </authorList>
    </citation>
    <scope>NUCLEOTIDE SEQUENCE [LARGE SCALE GENOMIC DNA]</scope>
    <source>
        <strain evidence="5">Lor287</strain>
    </source>
</reference>
<dbReference type="PANTHER" id="PTHR32116:SF20">
    <property type="entry name" value="HEXOSYLTRANSFERASE GAUT11"/>
    <property type="match status" value="1"/>
</dbReference>
<evidence type="ECO:0000313" key="6">
    <source>
        <dbReference type="Proteomes" id="UP001418222"/>
    </source>
</evidence>
<dbReference type="InterPro" id="IPR029993">
    <property type="entry name" value="GAUT"/>
</dbReference>
<dbReference type="InterPro" id="IPR029044">
    <property type="entry name" value="Nucleotide-diphossugar_trans"/>
</dbReference>
<comment type="similarity">
    <text evidence="2 4">Belongs to the glycosyltransferase 8 family.</text>
</comment>
<dbReference type="PANTHER" id="PTHR32116">
    <property type="entry name" value="GALACTURONOSYLTRANSFERASE 4-RELATED"/>
    <property type="match status" value="1"/>
</dbReference>
<dbReference type="CDD" id="cd06429">
    <property type="entry name" value="GT8_like_1"/>
    <property type="match status" value="1"/>
</dbReference>
<dbReference type="GO" id="GO:0000139">
    <property type="term" value="C:Golgi membrane"/>
    <property type="evidence" value="ECO:0007669"/>
    <property type="project" value="UniProtKB-SubCell"/>
</dbReference>
<dbReference type="Proteomes" id="UP001418222">
    <property type="component" value="Unassembled WGS sequence"/>
</dbReference>
<dbReference type="GO" id="GO:0047262">
    <property type="term" value="F:polygalacturonate 4-alpha-galacturonosyltransferase activity"/>
    <property type="evidence" value="ECO:0007669"/>
    <property type="project" value="InterPro"/>
</dbReference>
<protein>
    <recommendedName>
        <fullName evidence="4">Hexosyltransferase</fullName>
        <ecNumber evidence="4">2.4.1.-</ecNumber>
    </recommendedName>
</protein>
<keyword evidence="4" id="KW-0961">Cell wall biogenesis/degradation</keyword>
<dbReference type="Pfam" id="PF25557">
    <property type="entry name" value="GAUT_1"/>
    <property type="match status" value="1"/>
</dbReference>
<keyword evidence="4" id="KW-0812">Transmembrane</keyword>
<dbReference type="AlphaFoldDB" id="A0AAP0BRF8"/>
<evidence type="ECO:0000313" key="5">
    <source>
        <dbReference type="EMBL" id="KAK8948629.1"/>
    </source>
</evidence>
<evidence type="ECO:0000256" key="2">
    <source>
        <dbReference type="ARBA" id="ARBA00006351"/>
    </source>
</evidence>
<organism evidence="5 6">
    <name type="scientific">Platanthera zijinensis</name>
    <dbReference type="NCBI Taxonomy" id="2320716"/>
    <lineage>
        <taxon>Eukaryota</taxon>
        <taxon>Viridiplantae</taxon>
        <taxon>Streptophyta</taxon>
        <taxon>Embryophyta</taxon>
        <taxon>Tracheophyta</taxon>
        <taxon>Spermatophyta</taxon>
        <taxon>Magnoliopsida</taxon>
        <taxon>Liliopsida</taxon>
        <taxon>Asparagales</taxon>
        <taxon>Orchidaceae</taxon>
        <taxon>Orchidoideae</taxon>
        <taxon>Orchideae</taxon>
        <taxon>Orchidinae</taxon>
        <taxon>Platanthera</taxon>
    </lineage>
</organism>
<dbReference type="SUPFAM" id="SSF53448">
    <property type="entry name" value="Nucleotide-diphospho-sugar transferases"/>
    <property type="match status" value="1"/>
</dbReference>
<proteinExistence type="inferred from homology"/>
<dbReference type="Gene3D" id="3.90.550.10">
    <property type="entry name" value="Spore Coat Polysaccharide Biosynthesis Protein SpsA, Chain A"/>
    <property type="match status" value="1"/>
</dbReference>
<dbReference type="EC" id="2.4.1.-" evidence="4"/>
<evidence type="ECO:0000256" key="4">
    <source>
        <dbReference type="RuleBase" id="RU362027"/>
    </source>
</evidence>
<accession>A0AAP0BRF8</accession>